<dbReference type="InterPro" id="IPR001002">
    <property type="entry name" value="Chitin-bd_1"/>
</dbReference>
<sequence length="208" mass="20948">MRLSIIATLSLASVALAQNCGPQFSNQVCEVGKCCSQYGWCDTSAAHCDAATCLKAFSGTGSSCANGGGSTASATTAAPTSPPFATGVPAIDVCGASEGGVTCPGAGINGYFYRCCSSAGHCGPKNDIQDQAMYCGGGCQAGFGECNTEEKPPQPTGTPGTSGNGEECGPIVNKRCRSGLCCSGSNFCGTTEDYCGADNWCQARWGRC</sequence>
<dbReference type="Gene3D" id="3.30.60.10">
    <property type="entry name" value="Endochitinase-like"/>
    <property type="match status" value="3"/>
</dbReference>
<feature type="chain" id="PRO_5025674433" description="Chitin-binding type-1 domain-containing protein" evidence="4">
    <location>
        <begin position="18"/>
        <end position="208"/>
    </location>
</feature>
<dbReference type="SUPFAM" id="SSF57016">
    <property type="entry name" value="Plant lectins/antimicrobial peptides"/>
    <property type="match status" value="3"/>
</dbReference>
<keyword evidence="1 3" id="KW-0147">Chitin-binding</keyword>
<feature type="disulfide bond" evidence="3">
    <location>
        <begin position="181"/>
        <end position="195"/>
    </location>
</feature>
<feature type="signal peptide" evidence="4">
    <location>
        <begin position="1"/>
        <end position="17"/>
    </location>
</feature>
<dbReference type="PANTHER" id="PTHR47849:SF8">
    <property type="entry name" value="LECTIN"/>
    <property type="match status" value="1"/>
</dbReference>
<dbReference type="EMBL" id="ML976978">
    <property type="protein sequence ID" value="KAF1962722.1"/>
    <property type="molecule type" value="Genomic_DNA"/>
</dbReference>
<dbReference type="CDD" id="cd00035">
    <property type="entry name" value="ChtBD1"/>
    <property type="match status" value="1"/>
</dbReference>
<reference evidence="6" key="1">
    <citation type="journal article" date="2020" name="Stud. Mycol.">
        <title>101 Dothideomycetes genomes: a test case for predicting lifestyles and emergence of pathogens.</title>
        <authorList>
            <person name="Haridas S."/>
            <person name="Albert R."/>
            <person name="Binder M."/>
            <person name="Bloem J."/>
            <person name="Labutti K."/>
            <person name="Salamov A."/>
            <person name="Andreopoulos B."/>
            <person name="Baker S."/>
            <person name="Barry K."/>
            <person name="Bills G."/>
            <person name="Bluhm B."/>
            <person name="Cannon C."/>
            <person name="Castanera R."/>
            <person name="Culley D."/>
            <person name="Daum C."/>
            <person name="Ezra D."/>
            <person name="Gonzalez J."/>
            <person name="Henrissat B."/>
            <person name="Kuo A."/>
            <person name="Liang C."/>
            <person name="Lipzen A."/>
            <person name="Lutzoni F."/>
            <person name="Magnuson J."/>
            <person name="Mondo S."/>
            <person name="Nolan M."/>
            <person name="Ohm R."/>
            <person name="Pangilinan J."/>
            <person name="Park H.-J."/>
            <person name="Ramirez L."/>
            <person name="Alfaro M."/>
            <person name="Sun H."/>
            <person name="Tritt A."/>
            <person name="Yoshinaga Y."/>
            <person name="Zwiers L.-H."/>
            <person name="Turgeon B."/>
            <person name="Goodwin S."/>
            <person name="Spatafora J."/>
            <person name="Crous P."/>
            <person name="Grigoriev I."/>
        </authorList>
    </citation>
    <scope>NUCLEOTIDE SEQUENCE</scope>
    <source>
        <strain evidence="6">CBS 675.92</strain>
    </source>
</reference>
<feature type="domain" description="Chitin-binding type-1" evidence="5">
    <location>
        <begin position="165"/>
        <end position="208"/>
    </location>
</feature>
<dbReference type="Pfam" id="PF00187">
    <property type="entry name" value="Chitin_bind_1"/>
    <property type="match status" value="2"/>
</dbReference>
<dbReference type="Proteomes" id="UP000800035">
    <property type="component" value="Unassembled WGS sequence"/>
</dbReference>
<proteinExistence type="predicted"/>
<feature type="disulfide bond" evidence="3">
    <location>
        <begin position="176"/>
        <end position="188"/>
    </location>
</feature>
<evidence type="ECO:0000256" key="2">
    <source>
        <dbReference type="ARBA" id="ARBA00023157"/>
    </source>
</evidence>
<evidence type="ECO:0000259" key="5">
    <source>
        <dbReference type="PROSITE" id="PS50941"/>
    </source>
</evidence>
<keyword evidence="7" id="KW-1185">Reference proteome</keyword>
<name>A0A6A5UG32_9PLEO</name>
<evidence type="ECO:0000256" key="4">
    <source>
        <dbReference type="SAM" id="SignalP"/>
    </source>
</evidence>
<evidence type="ECO:0000313" key="6">
    <source>
        <dbReference type="EMBL" id="KAF1962722.1"/>
    </source>
</evidence>
<evidence type="ECO:0000256" key="1">
    <source>
        <dbReference type="ARBA" id="ARBA00022669"/>
    </source>
</evidence>
<dbReference type="PROSITE" id="PS50941">
    <property type="entry name" value="CHIT_BIND_I_2"/>
    <property type="match status" value="2"/>
</dbReference>
<organism evidence="6 7">
    <name type="scientific">Byssothecium circinans</name>
    <dbReference type="NCBI Taxonomy" id="147558"/>
    <lineage>
        <taxon>Eukaryota</taxon>
        <taxon>Fungi</taxon>
        <taxon>Dikarya</taxon>
        <taxon>Ascomycota</taxon>
        <taxon>Pezizomycotina</taxon>
        <taxon>Dothideomycetes</taxon>
        <taxon>Pleosporomycetidae</taxon>
        <taxon>Pleosporales</taxon>
        <taxon>Massarineae</taxon>
        <taxon>Massarinaceae</taxon>
        <taxon>Byssothecium</taxon>
    </lineage>
</organism>
<feature type="domain" description="Chitin-binding type-1" evidence="5">
    <location>
        <begin position="17"/>
        <end position="66"/>
    </location>
</feature>
<feature type="disulfide bond" evidence="3">
    <location>
        <begin position="29"/>
        <end position="41"/>
    </location>
</feature>
<dbReference type="InterPro" id="IPR036861">
    <property type="entry name" value="Endochitinase-like_sf"/>
</dbReference>
<dbReference type="PANTHER" id="PTHR47849">
    <property type="entry name" value="CHITIN-BINDING LECTIN 1"/>
    <property type="match status" value="1"/>
</dbReference>
<protein>
    <recommendedName>
        <fullName evidence="5">Chitin-binding type-1 domain-containing protein</fullName>
    </recommendedName>
</protein>
<feature type="disulfide bond" evidence="3">
    <location>
        <begin position="20"/>
        <end position="35"/>
    </location>
</feature>
<dbReference type="OrthoDB" id="5985073at2759"/>
<accession>A0A6A5UG32</accession>
<dbReference type="AlphaFoldDB" id="A0A6A5UG32"/>
<feature type="disulfide bond" evidence="3">
    <location>
        <begin position="34"/>
        <end position="48"/>
    </location>
</feature>
<feature type="non-terminal residue" evidence="6">
    <location>
        <position position="208"/>
    </location>
</feature>
<dbReference type="SMART" id="SM00270">
    <property type="entry name" value="ChtBD1"/>
    <property type="match status" value="3"/>
</dbReference>
<comment type="caution">
    <text evidence="3">Lacks conserved residue(s) required for the propagation of feature annotation.</text>
</comment>
<dbReference type="GO" id="GO:0008061">
    <property type="term" value="F:chitin binding"/>
    <property type="evidence" value="ECO:0007669"/>
    <property type="project" value="UniProtKB-UniRule"/>
</dbReference>
<evidence type="ECO:0000313" key="7">
    <source>
        <dbReference type="Proteomes" id="UP000800035"/>
    </source>
</evidence>
<gene>
    <name evidence="6" type="ORF">CC80DRAFT_487211</name>
</gene>
<keyword evidence="2 3" id="KW-1015">Disulfide bond</keyword>
<evidence type="ECO:0000256" key="3">
    <source>
        <dbReference type="PROSITE-ProRule" id="PRU00261"/>
    </source>
</evidence>
<keyword evidence="4" id="KW-0732">Signal</keyword>